<evidence type="ECO:0000256" key="2">
    <source>
        <dbReference type="ARBA" id="ARBA00022598"/>
    </source>
</evidence>
<keyword evidence="10" id="KW-1185">Reference proteome</keyword>
<dbReference type="GO" id="GO:0008841">
    <property type="term" value="F:dihydrofolate synthase activity"/>
    <property type="evidence" value="ECO:0007669"/>
    <property type="project" value="UniProtKB-EC"/>
</dbReference>
<dbReference type="GO" id="GO:0005739">
    <property type="term" value="C:mitochondrion"/>
    <property type="evidence" value="ECO:0007669"/>
    <property type="project" value="TreeGrafter"/>
</dbReference>
<dbReference type="GO" id="GO:0004326">
    <property type="term" value="F:tetrahydrofolylpolyglutamate synthase activity"/>
    <property type="evidence" value="ECO:0007669"/>
    <property type="project" value="InterPro"/>
</dbReference>
<protein>
    <recommendedName>
        <fullName evidence="7">Dihydrofolate synthetase</fullName>
        <ecNumber evidence="7">6.3.2.12</ecNumber>
    </recommendedName>
</protein>
<dbReference type="InterPro" id="IPR018109">
    <property type="entry name" value="Folylpolyglutamate_synth_CS"/>
</dbReference>
<keyword evidence="5 7" id="KW-0067">ATP-binding</keyword>
<dbReference type="NCBIfam" id="TIGR01499">
    <property type="entry name" value="folC"/>
    <property type="match status" value="1"/>
</dbReference>
<dbReference type="Pfam" id="PF08245">
    <property type="entry name" value="Mur_ligase_M"/>
    <property type="match status" value="1"/>
</dbReference>
<evidence type="ECO:0000256" key="4">
    <source>
        <dbReference type="ARBA" id="ARBA00022741"/>
    </source>
</evidence>
<dbReference type="InterPro" id="IPR036565">
    <property type="entry name" value="Mur-like_cat_sf"/>
</dbReference>
<proteinExistence type="inferred from homology"/>
<dbReference type="SUPFAM" id="SSF53244">
    <property type="entry name" value="MurD-like peptide ligases, peptide-binding domain"/>
    <property type="match status" value="1"/>
</dbReference>
<dbReference type="PIRSF" id="PIRSF001563">
    <property type="entry name" value="Folylpolyglu_synth"/>
    <property type="match status" value="1"/>
</dbReference>
<dbReference type="Gene3D" id="3.90.190.20">
    <property type="entry name" value="Mur ligase, C-terminal domain"/>
    <property type="match status" value="1"/>
</dbReference>
<dbReference type="HOGENOM" id="CLU_015869_2_0_1"/>
<keyword evidence="3" id="KW-0479">Metal-binding</keyword>
<dbReference type="InterPro" id="IPR013221">
    <property type="entry name" value="Mur_ligase_cen"/>
</dbReference>
<evidence type="ECO:0000313" key="9">
    <source>
        <dbReference type="EMBL" id="KIO19007.1"/>
    </source>
</evidence>
<evidence type="ECO:0000256" key="3">
    <source>
        <dbReference type="ARBA" id="ARBA00022723"/>
    </source>
</evidence>
<dbReference type="GO" id="GO:0046872">
    <property type="term" value="F:metal ion binding"/>
    <property type="evidence" value="ECO:0007669"/>
    <property type="project" value="UniProtKB-KW"/>
</dbReference>
<accession>A0A0C3LBY6</accession>
<comment type="similarity">
    <text evidence="1 7">Belongs to the folylpolyglutamate synthase family.</text>
</comment>
<feature type="domain" description="Mur ligase central" evidence="8">
    <location>
        <begin position="25"/>
        <end position="241"/>
    </location>
</feature>
<comment type="catalytic activity">
    <reaction evidence="7">
        <text>7,8-dihydropteroate + L-glutamate + ATP = 7,8-dihydrofolate + ADP + phosphate + H(+)</text>
        <dbReference type="Rhea" id="RHEA:23584"/>
        <dbReference type="ChEBI" id="CHEBI:15378"/>
        <dbReference type="ChEBI" id="CHEBI:17839"/>
        <dbReference type="ChEBI" id="CHEBI:29985"/>
        <dbReference type="ChEBI" id="CHEBI:30616"/>
        <dbReference type="ChEBI" id="CHEBI:43474"/>
        <dbReference type="ChEBI" id="CHEBI:57451"/>
        <dbReference type="ChEBI" id="CHEBI:456216"/>
        <dbReference type="EC" id="6.3.2.12"/>
    </reaction>
</comment>
<evidence type="ECO:0000256" key="5">
    <source>
        <dbReference type="ARBA" id="ARBA00022840"/>
    </source>
</evidence>
<dbReference type="GO" id="GO:0005524">
    <property type="term" value="F:ATP binding"/>
    <property type="evidence" value="ECO:0007669"/>
    <property type="project" value="UniProtKB-KW"/>
</dbReference>
<dbReference type="PANTHER" id="PTHR11136">
    <property type="entry name" value="FOLYLPOLYGLUTAMATE SYNTHASE-RELATED"/>
    <property type="match status" value="1"/>
</dbReference>
<dbReference type="InterPro" id="IPR001645">
    <property type="entry name" value="Folylpolyglutamate_synth"/>
</dbReference>
<dbReference type="GO" id="GO:0006730">
    <property type="term" value="P:one-carbon metabolic process"/>
    <property type="evidence" value="ECO:0007669"/>
    <property type="project" value="UniProtKB-KW"/>
</dbReference>
<evidence type="ECO:0000313" key="10">
    <source>
        <dbReference type="Proteomes" id="UP000054248"/>
    </source>
</evidence>
<keyword evidence="4 7" id="KW-0547">Nucleotide-binding</keyword>
<sequence length="427" mass="45792">MDLSLSRIRSLMSLLPRYTRRTIHIAGTNGKGSTTAFVDSILRQAGLFTGRFNSPHLLTGRDSILLNGQEISPDDYQETFRSVATANEIGNCGCTNFELQTATALLAFERTHVEVAILEVGLGGRLDATNVIPDDVVMVSGITAIDLDHQAILGNSLQQIAGEKAAIARRGRPCVLGRQSHMEVVDAIEESVSVIGGYLLHGSAQVQVFPHPPSTPSHPVGATISLHGSHQVHNAELAIALVETLQQAPSFLHVTLKQIAQGLGLASWPGRLEWINYCEPTEYGGKLWLLADGAHNAASAACLATYLKSLPFTGARSFVISLSYSPSKSPRSILEVMLLPGDRVAVVPFASVDGMPWVKPQESVTVVQAAKDLVGSSGEVMAWDDLKAALSWARCGHSVVVVTGSLYLVADLYRLLLTSQIKCWSVV</sequence>
<keyword evidence="7" id="KW-0554">One-carbon metabolism</keyword>
<dbReference type="EC" id="6.3.2.12" evidence="7"/>
<comment type="pathway">
    <text evidence="7">Cofactor biosynthesis; tetrahydrofolylpolyglutamate biosynthesis.</text>
</comment>
<name>A0A0C3LBY6_9AGAM</name>
<dbReference type="STRING" id="1051891.A0A0C3LBY6"/>
<dbReference type="AlphaFoldDB" id="A0A0C3LBY6"/>
<reference evidence="10" key="2">
    <citation type="submission" date="2015-01" db="EMBL/GenBank/DDBJ databases">
        <title>Evolutionary Origins and Diversification of the Mycorrhizal Mutualists.</title>
        <authorList>
            <consortium name="DOE Joint Genome Institute"/>
            <consortium name="Mycorrhizal Genomics Consortium"/>
            <person name="Kohler A."/>
            <person name="Kuo A."/>
            <person name="Nagy L.G."/>
            <person name="Floudas D."/>
            <person name="Copeland A."/>
            <person name="Barry K.W."/>
            <person name="Cichocki N."/>
            <person name="Veneault-Fourrey C."/>
            <person name="LaButti K."/>
            <person name="Lindquist E.A."/>
            <person name="Lipzen A."/>
            <person name="Lundell T."/>
            <person name="Morin E."/>
            <person name="Murat C."/>
            <person name="Riley R."/>
            <person name="Ohm R."/>
            <person name="Sun H."/>
            <person name="Tunlid A."/>
            <person name="Henrissat B."/>
            <person name="Grigoriev I.V."/>
            <person name="Hibbett D.S."/>
            <person name="Martin F."/>
        </authorList>
    </citation>
    <scope>NUCLEOTIDE SEQUENCE [LARGE SCALE GENOMIC DNA]</scope>
    <source>
        <strain evidence="10">MUT 4182</strain>
    </source>
</reference>
<dbReference type="PANTHER" id="PTHR11136:SF0">
    <property type="entry name" value="DIHYDROFOLATE SYNTHETASE-RELATED"/>
    <property type="match status" value="1"/>
</dbReference>
<dbReference type="Gene3D" id="3.40.1190.10">
    <property type="entry name" value="Mur-like, catalytic domain"/>
    <property type="match status" value="1"/>
</dbReference>
<reference evidence="9 10" key="1">
    <citation type="submission" date="2014-04" db="EMBL/GenBank/DDBJ databases">
        <authorList>
            <consortium name="DOE Joint Genome Institute"/>
            <person name="Kuo A."/>
            <person name="Girlanda M."/>
            <person name="Perotto S."/>
            <person name="Kohler A."/>
            <person name="Nagy L.G."/>
            <person name="Floudas D."/>
            <person name="Copeland A."/>
            <person name="Barry K.W."/>
            <person name="Cichocki N."/>
            <person name="Veneault-Fourrey C."/>
            <person name="LaButti K."/>
            <person name="Lindquist E.A."/>
            <person name="Lipzen A."/>
            <person name="Lundell T."/>
            <person name="Morin E."/>
            <person name="Murat C."/>
            <person name="Sun H."/>
            <person name="Tunlid A."/>
            <person name="Henrissat B."/>
            <person name="Grigoriev I.V."/>
            <person name="Hibbett D.S."/>
            <person name="Martin F."/>
            <person name="Nordberg H.P."/>
            <person name="Cantor M.N."/>
            <person name="Hua S.X."/>
        </authorList>
    </citation>
    <scope>NUCLEOTIDE SEQUENCE [LARGE SCALE GENOMIC DNA]</scope>
    <source>
        <strain evidence="9 10">MUT 4182</strain>
    </source>
</reference>
<dbReference type="PROSITE" id="PS01011">
    <property type="entry name" value="FOLYLPOLYGLU_SYNT_1"/>
    <property type="match status" value="1"/>
</dbReference>
<dbReference type="InterPro" id="IPR036615">
    <property type="entry name" value="Mur_ligase_C_dom_sf"/>
</dbReference>
<dbReference type="OrthoDB" id="5212574at2759"/>
<dbReference type="EMBL" id="KN823246">
    <property type="protein sequence ID" value="KIO19007.1"/>
    <property type="molecule type" value="Genomic_DNA"/>
</dbReference>
<keyword evidence="2 7" id="KW-0436">Ligase</keyword>
<dbReference type="SUPFAM" id="SSF53623">
    <property type="entry name" value="MurD-like peptide ligases, catalytic domain"/>
    <property type="match status" value="1"/>
</dbReference>
<evidence type="ECO:0000256" key="7">
    <source>
        <dbReference type="PIRNR" id="PIRNR001563"/>
    </source>
</evidence>
<evidence type="ECO:0000256" key="1">
    <source>
        <dbReference type="ARBA" id="ARBA00008276"/>
    </source>
</evidence>
<dbReference type="PROSITE" id="PS01012">
    <property type="entry name" value="FOLYLPOLYGLU_SYNT_2"/>
    <property type="match status" value="1"/>
</dbReference>
<dbReference type="Proteomes" id="UP000054248">
    <property type="component" value="Unassembled WGS sequence"/>
</dbReference>
<dbReference type="UniPathway" id="UPA00850"/>
<evidence type="ECO:0000256" key="6">
    <source>
        <dbReference type="ARBA" id="ARBA00022842"/>
    </source>
</evidence>
<dbReference type="GO" id="GO:0005829">
    <property type="term" value="C:cytosol"/>
    <property type="evidence" value="ECO:0007669"/>
    <property type="project" value="TreeGrafter"/>
</dbReference>
<organism evidence="9 10">
    <name type="scientific">Tulasnella calospora MUT 4182</name>
    <dbReference type="NCBI Taxonomy" id="1051891"/>
    <lineage>
        <taxon>Eukaryota</taxon>
        <taxon>Fungi</taxon>
        <taxon>Dikarya</taxon>
        <taxon>Basidiomycota</taxon>
        <taxon>Agaricomycotina</taxon>
        <taxon>Agaricomycetes</taxon>
        <taxon>Cantharellales</taxon>
        <taxon>Tulasnellaceae</taxon>
        <taxon>Tulasnella</taxon>
    </lineage>
</organism>
<evidence type="ECO:0000259" key="8">
    <source>
        <dbReference type="Pfam" id="PF08245"/>
    </source>
</evidence>
<keyword evidence="6" id="KW-0460">Magnesium</keyword>
<gene>
    <name evidence="9" type="ORF">M407DRAFT_83336</name>
</gene>